<proteinExistence type="predicted"/>
<sequence length="77" mass="8581">MNIGVVCAQQAPHSRPDGVVQTTLISEERKVERGAESDLSGRPVLEDAGQFQWRREACNRVKLGIALDDKSFSEIRQ</sequence>
<keyword evidence="2" id="KW-1185">Reference proteome</keyword>
<organism evidence="1 2">
    <name type="scientific">Plakobranchus ocellatus</name>
    <dbReference type="NCBI Taxonomy" id="259542"/>
    <lineage>
        <taxon>Eukaryota</taxon>
        <taxon>Metazoa</taxon>
        <taxon>Spiralia</taxon>
        <taxon>Lophotrochozoa</taxon>
        <taxon>Mollusca</taxon>
        <taxon>Gastropoda</taxon>
        <taxon>Heterobranchia</taxon>
        <taxon>Euthyneura</taxon>
        <taxon>Panpulmonata</taxon>
        <taxon>Sacoglossa</taxon>
        <taxon>Placobranchoidea</taxon>
        <taxon>Plakobranchidae</taxon>
        <taxon>Plakobranchus</taxon>
    </lineage>
</organism>
<comment type="caution">
    <text evidence="1">The sequence shown here is derived from an EMBL/GenBank/DDBJ whole genome shotgun (WGS) entry which is preliminary data.</text>
</comment>
<evidence type="ECO:0000313" key="1">
    <source>
        <dbReference type="EMBL" id="GFN92472.1"/>
    </source>
</evidence>
<dbReference type="Proteomes" id="UP000735302">
    <property type="component" value="Unassembled WGS sequence"/>
</dbReference>
<gene>
    <name evidence="1" type="ORF">PoB_001897800</name>
</gene>
<dbReference type="EMBL" id="BLXT01002252">
    <property type="protein sequence ID" value="GFN92472.1"/>
    <property type="molecule type" value="Genomic_DNA"/>
</dbReference>
<evidence type="ECO:0000313" key="2">
    <source>
        <dbReference type="Proteomes" id="UP000735302"/>
    </source>
</evidence>
<protein>
    <submittedName>
        <fullName evidence="1">Uncharacterized protein</fullName>
    </submittedName>
</protein>
<accession>A0AAV3ZD22</accession>
<dbReference type="AlphaFoldDB" id="A0AAV3ZD22"/>
<name>A0AAV3ZD22_9GAST</name>
<reference evidence="1 2" key="1">
    <citation type="journal article" date="2021" name="Elife">
        <title>Chloroplast acquisition without the gene transfer in kleptoplastic sea slugs, Plakobranchus ocellatus.</title>
        <authorList>
            <person name="Maeda T."/>
            <person name="Takahashi S."/>
            <person name="Yoshida T."/>
            <person name="Shimamura S."/>
            <person name="Takaki Y."/>
            <person name="Nagai Y."/>
            <person name="Toyoda A."/>
            <person name="Suzuki Y."/>
            <person name="Arimoto A."/>
            <person name="Ishii H."/>
            <person name="Satoh N."/>
            <person name="Nishiyama T."/>
            <person name="Hasebe M."/>
            <person name="Maruyama T."/>
            <person name="Minagawa J."/>
            <person name="Obokata J."/>
            <person name="Shigenobu S."/>
        </authorList>
    </citation>
    <scope>NUCLEOTIDE SEQUENCE [LARGE SCALE GENOMIC DNA]</scope>
</reference>